<dbReference type="InterPro" id="IPR001214">
    <property type="entry name" value="SET_dom"/>
</dbReference>
<organism evidence="2 3">
    <name type="scientific">Zopfia rhizophila CBS 207.26</name>
    <dbReference type="NCBI Taxonomy" id="1314779"/>
    <lineage>
        <taxon>Eukaryota</taxon>
        <taxon>Fungi</taxon>
        <taxon>Dikarya</taxon>
        <taxon>Ascomycota</taxon>
        <taxon>Pezizomycotina</taxon>
        <taxon>Dothideomycetes</taxon>
        <taxon>Dothideomycetes incertae sedis</taxon>
        <taxon>Zopfiaceae</taxon>
        <taxon>Zopfia</taxon>
    </lineage>
</organism>
<accession>A0A6A6EKD1</accession>
<dbReference type="Proteomes" id="UP000800200">
    <property type="component" value="Unassembled WGS sequence"/>
</dbReference>
<dbReference type="InterPro" id="IPR046341">
    <property type="entry name" value="SET_dom_sf"/>
</dbReference>
<reference evidence="2" key="1">
    <citation type="journal article" date="2020" name="Stud. Mycol.">
        <title>101 Dothideomycetes genomes: a test case for predicting lifestyles and emergence of pathogens.</title>
        <authorList>
            <person name="Haridas S."/>
            <person name="Albert R."/>
            <person name="Binder M."/>
            <person name="Bloem J."/>
            <person name="Labutti K."/>
            <person name="Salamov A."/>
            <person name="Andreopoulos B."/>
            <person name="Baker S."/>
            <person name="Barry K."/>
            <person name="Bills G."/>
            <person name="Bluhm B."/>
            <person name="Cannon C."/>
            <person name="Castanera R."/>
            <person name="Culley D."/>
            <person name="Daum C."/>
            <person name="Ezra D."/>
            <person name="Gonzalez J."/>
            <person name="Henrissat B."/>
            <person name="Kuo A."/>
            <person name="Liang C."/>
            <person name="Lipzen A."/>
            <person name="Lutzoni F."/>
            <person name="Magnuson J."/>
            <person name="Mondo S."/>
            <person name="Nolan M."/>
            <person name="Ohm R."/>
            <person name="Pangilinan J."/>
            <person name="Park H.-J."/>
            <person name="Ramirez L."/>
            <person name="Alfaro M."/>
            <person name="Sun H."/>
            <person name="Tritt A."/>
            <person name="Yoshinaga Y."/>
            <person name="Zwiers L.-H."/>
            <person name="Turgeon B."/>
            <person name="Goodwin S."/>
            <person name="Spatafora J."/>
            <person name="Crous P."/>
            <person name="Grigoriev I."/>
        </authorList>
    </citation>
    <scope>NUCLEOTIDE SEQUENCE</scope>
    <source>
        <strain evidence="2">CBS 207.26</strain>
    </source>
</reference>
<keyword evidence="3" id="KW-1185">Reference proteome</keyword>
<protein>
    <recommendedName>
        <fullName evidence="1">SET domain-containing protein</fullName>
    </recommendedName>
</protein>
<dbReference type="AlphaFoldDB" id="A0A6A6EKD1"/>
<evidence type="ECO:0000313" key="2">
    <source>
        <dbReference type="EMBL" id="KAF2192607.1"/>
    </source>
</evidence>
<evidence type="ECO:0000259" key="1">
    <source>
        <dbReference type="PROSITE" id="PS50280"/>
    </source>
</evidence>
<dbReference type="Pfam" id="PF00856">
    <property type="entry name" value="SET"/>
    <property type="match status" value="1"/>
</dbReference>
<dbReference type="Gene3D" id="2.170.270.10">
    <property type="entry name" value="SET domain"/>
    <property type="match status" value="1"/>
</dbReference>
<dbReference type="OrthoDB" id="438641at2759"/>
<dbReference type="InterPro" id="IPR050869">
    <property type="entry name" value="H3K4_H4K5_MeTrfase"/>
</dbReference>
<name>A0A6A6EKD1_9PEZI</name>
<dbReference type="PROSITE" id="PS50280">
    <property type="entry name" value="SET"/>
    <property type="match status" value="1"/>
</dbReference>
<dbReference type="GO" id="GO:0005634">
    <property type="term" value="C:nucleus"/>
    <property type="evidence" value="ECO:0007669"/>
    <property type="project" value="TreeGrafter"/>
</dbReference>
<gene>
    <name evidence="2" type="ORF">K469DRAFT_731103</name>
</gene>
<evidence type="ECO:0000313" key="3">
    <source>
        <dbReference type="Proteomes" id="UP000800200"/>
    </source>
</evidence>
<dbReference type="PANTHER" id="PTHR12197">
    <property type="entry name" value="HISTONE-LYSINE N-METHYLTRANSFERASE SMYD"/>
    <property type="match status" value="1"/>
</dbReference>
<dbReference type="EMBL" id="ML994615">
    <property type="protein sequence ID" value="KAF2192607.1"/>
    <property type="molecule type" value="Genomic_DNA"/>
</dbReference>
<feature type="domain" description="SET" evidence="1">
    <location>
        <begin position="201"/>
        <end position="514"/>
    </location>
</feature>
<dbReference type="SUPFAM" id="SSF82199">
    <property type="entry name" value="SET domain"/>
    <property type="match status" value="1"/>
</dbReference>
<sequence length="552" mass="62207">MDVARRNLCLPNRPYSITLRLKLAAAYRSLGYPDLAAGEAYKALLLIDEVMEEGEYHDAAMEAAKTDITSGEAIAALDRTVGVDQEAIVWARICWSQRSYSFLVGCLIDCGCLRSAFDYNSRALRLFPSSMFFQLSQKTLVAKVRSYFESKGEIFEHVDVLDYPDNGLVRQELYPWNNHEPDRFSSEGLLFLNTEMTRIAPKLEVQVTNLPILSLKQNTNGGPPPPDQELRHIQQLGVFAKEDISPGELILQEKSILTSVSRLHESFCDACSASLPITRGNGVEFHEGAVTISCENCDDVFFCSAECWDLAQVKYHPALCGASIDPGKVPASEAADSLYSLLLIRTLAMAETQDIHPLDLVEVKYIWGDYHGLDLDQTWEVDLQGRLLDSFGSVPPTLPFSFNGNILMPLHMLEKMGVNIFEQSHRYDLWVFNTLYAKFRGTASARQGLDGRPEIGAVHPMWCLANHSCDPNVTWEWQGSMRFWTRQELVQWKGRDPEHKPGIRKGEEVLSHYCDVTLPVRERREWAIGALGGDCVCPRCMWEEAERRGETA</sequence>
<proteinExistence type="predicted"/>
<dbReference type="PANTHER" id="PTHR12197:SF273">
    <property type="entry name" value="MYND-TYPE ZINC FINGER PROTEIN SAMB"/>
    <property type="match status" value="1"/>
</dbReference>